<dbReference type="SMART" id="SM00728">
    <property type="entry name" value="ChW"/>
    <property type="match status" value="6"/>
</dbReference>
<accession>A0A412MHC0</accession>
<evidence type="ECO:0000256" key="1">
    <source>
        <dbReference type="SAM" id="MobiDB-lite"/>
    </source>
</evidence>
<reference evidence="2 3" key="1">
    <citation type="submission" date="2018-08" db="EMBL/GenBank/DDBJ databases">
        <title>A genome reference for cultivated species of the human gut microbiota.</title>
        <authorList>
            <person name="Zou Y."/>
            <person name="Xue W."/>
            <person name="Luo G."/>
        </authorList>
    </citation>
    <scope>NUCLEOTIDE SEQUENCE [LARGE SCALE GENOMIC DNA]</scope>
    <source>
        <strain evidence="2 3">AF19-4AC</strain>
    </source>
</reference>
<comment type="caution">
    <text evidence="2">The sequence shown here is derived from an EMBL/GenBank/DDBJ whole genome shotgun (WGS) entry which is preliminary data.</text>
</comment>
<dbReference type="RefSeq" id="WP_118144758.1">
    <property type="nucleotide sequence ID" value="NZ_QRWH01000002.1"/>
</dbReference>
<dbReference type="EMBL" id="QRWH01000002">
    <property type="protein sequence ID" value="RGT11515.1"/>
    <property type="molecule type" value="Genomic_DNA"/>
</dbReference>
<evidence type="ECO:0008006" key="4">
    <source>
        <dbReference type="Google" id="ProtNLM"/>
    </source>
</evidence>
<feature type="region of interest" description="Disordered" evidence="1">
    <location>
        <begin position="1152"/>
        <end position="1172"/>
    </location>
</feature>
<organism evidence="2 3">
    <name type="scientific">Dorea formicigenerans</name>
    <dbReference type="NCBI Taxonomy" id="39486"/>
    <lineage>
        <taxon>Bacteria</taxon>
        <taxon>Bacillati</taxon>
        <taxon>Bacillota</taxon>
        <taxon>Clostridia</taxon>
        <taxon>Lachnospirales</taxon>
        <taxon>Lachnospiraceae</taxon>
        <taxon>Dorea</taxon>
    </lineage>
</organism>
<gene>
    <name evidence="2" type="ORF">DWX53_03705</name>
</gene>
<dbReference type="InterPro" id="IPR006637">
    <property type="entry name" value="ChW"/>
</dbReference>
<dbReference type="Pfam" id="PF07538">
    <property type="entry name" value="ChW"/>
    <property type="match status" value="6"/>
</dbReference>
<name>A0A412MHC0_9FIRM</name>
<evidence type="ECO:0000313" key="2">
    <source>
        <dbReference type="EMBL" id="RGT11515.1"/>
    </source>
</evidence>
<protein>
    <recommendedName>
        <fullName evidence="4">Transglutaminase-like domain-containing protein</fullName>
    </recommendedName>
</protein>
<dbReference type="AlphaFoldDB" id="A0A412MHC0"/>
<proteinExistence type="predicted"/>
<dbReference type="Proteomes" id="UP000283630">
    <property type="component" value="Unassembled WGS sequence"/>
</dbReference>
<sequence length="1172" mass="130229">MFGEEDPDFGSDHYWNAVRLNGKWYYVDACYTDVYTEVMSRDRVETDGDMNHVFFLFSDTSARKLYDGNMDPTKPGDGLRTLYRKAATDQSYEKAWVARAASNVYSDGTYMYYLYDSTDLFARADSMSNMGSSSSSSSGTKATEYKLVRHKITDKDVVSDKDADSDYETLINFTDKETDADGKEQNVVTVLKDGKMQKDESLTKLYEQFKAEQKIYPSLGLTAAYYNGKLYFNVSNDLMSYDLKTGEVATVKEYNTVSATRDFSKLFGGMAFTVTQDESNATFTVENHPIAGVTIKEDGTLYVSIATNLGFISGKKNISDHNSQGYEFEETDYNPNYTNYKKLQNYMGNPTNDNDEFMWSANFVETTKMSELTGDSHQFVPKSIAATCGRDAFTERRCKNCGLIEAGTRKTQEGTAHEHHYIEFNEVYYTKKDDKGNFNTGVNYVCPECGDCITKPVKSKLSSMMGTEDDYNERLAKYEAAAKDAKEGHAYTATDASISDDHTQITFQNLKCDSCYAKKDKLDCLLSKDTNDGNKANYNSIEKTLDEKVTADIDPKKTTSVGSCEDENGASTVYVAAGKTDAGVKYTATATVTGKKGQHTYSSTIEWSKEKNADGKYDVTVKDVKCDVCGDEPKTEQIGTPVVEKDESQSKAATCEKDGVEVWIATVEVKNADGSATIGTLTSKKEVKLDKLGHKYGEPTFNWTKGDNNTYTATASRVCKNDASHVETIKADVDEKSEGASCTEAGKVTYTATAKFEDGTERTDTKVEEGTALGHDYKVSEKDGWKWTADKENGYTAKATFVCSRCKDSHEVEAEVTKEENDGQVTYTAKATYKDESGKEFTETAEKKTKLSIYYEVHRQDYGWEVDAKDEADLSKWKKDGMDSGTVGECKRLEAIKIKLPDGVSGSVQYRTHIQDIGWESKWAEDGALSGTSGKAKRLEAIQIKLSGKVADNYDIYYCVHAQNVGWLGWAKNGEQAGTAGYAYRLEAIRIKLVPKGEKPPKNVGSTDKAMEARLVGYQTHVQDIGTQDYVYDGAMAGTSGQAKRMESIRIKLPSTMASEGKIEYKSHIENIGWEKSWKKTGELSGTTGKSLRLEAIQIKLSGDIAEKYDVYYRVHAENFGWLGWAKNGEKSGTEGYAYRLEALQIKLVPKGTENPELPTPASAKKEAFIKK</sequence>
<evidence type="ECO:0000313" key="3">
    <source>
        <dbReference type="Proteomes" id="UP000283630"/>
    </source>
</evidence>